<dbReference type="EMBL" id="PFGW01000026">
    <property type="protein sequence ID" value="PIW74710.1"/>
    <property type="molecule type" value="Genomic_DNA"/>
</dbReference>
<evidence type="ECO:0000256" key="2">
    <source>
        <dbReference type="ARBA" id="ARBA00023125"/>
    </source>
</evidence>
<dbReference type="InterPro" id="IPR050807">
    <property type="entry name" value="TransReg_Diox_bact_type"/>
</dbReference>
<evidence type="ECO:0000313" key="5">
    <source>
        <dbReference type="EMBL" id="PIW74710.1"/>
    </source>
</evidence>
<dbReference type="PANTHER" id="PTHR46797:SF23">
    <property type="entry name" value="HTH-TYPE TRANSCRIPTIONAL REGULATOR SUTR"/>
    <property type="match status" value="1"/>
</dbReference>
<sequence>MIKKEILIKFGKKVRDERVKLGLSQEALAARAGVHRTYIGMIERAEKNITLENIQKICRALDLKIGDFFSDF</sequence>
<accession>A0A2M7IDW6</accession>
<dbReference type="Pfam" id="PF01381">
    <property type="entry name" value="HTH_3"/>
    <property type="match status" value="1"/>
</dbReference>
<dbReference type="CDD" id="cd00093">
    <property type="entry name" value="HTH_XRE"/>
    <property type="match status" value="1"/>
</dbReference>
<dbReference type="Proteomes" id="UP000231673">
    <property type="component" value="Unassembled WGS sequence"/>
</dbReference>
<keyword evidence="2" id="KW-0238">DNA-binding</keyword>
<evidence type="ECO:0000259" key="4">
    <source>
        <dbReference type="PROSITE" id="PS50943"/>
    </source>
</evidence>
<reference evidence="6" key="1">
    <citation type="submission" date="2017-09" db="EMBL/GenBank/DDBJ databases">
        <title>Depth-based differentiation of microbial function through sediment-hosted aquifers and enrichment of novel symbionts in the deep terrestrial subsurface.</title>
        <authorList>
            <person name="Probst A.J."/>
            <person name="Ladd B."/>
            <person name="Jarett J.K."/>
            <person name="Geller-Mcgrath D.E."/>
            <person name="Sieber C.M.K."/>
            <person name="Emerson J.B."/>
            <person name="Anantharaman K."/>
            <person name="Thomas B.C."/>
            <person name="Malmstrom R."/>
            <person name="Stieglmeier M."/>
            <person name="Klingl A."/>
            <person name="Woyke T."/>
            <person name="Ryan C.M."/>
            <person name="Banfield J.F."/>
        </authorList>
    </citation>
    <scope>NUCLEOTIDE SEQUENCE [LARGE SCALE GENOMIC DNA]</scope>
</reference>
<keyword evidence="3" id="KW-0804">Transcription</keyword>
<proteinExistence type="predicted"/>
<dbReference type="InterPro" id="IPR001387">
    <property type="entry name" value="Cro/C1-type_HTH"/>
</dbReference>
<dbReference type="InterPro" id="IPR010982">
    <property type="entry name" value="Lambda_DNA-bd_dom_sf"/>
</dbReference>
<keyword evidence="1" id="KW-0805">Transcription regulation</keyword>
<dbReference type="GO" id="GO:0003677">
    <property type="term" value="F:DNA binding"/>
    <property type="evidence" value="ECO:0007669"/>
    <property type="project" value="UniProtKB-KW"/>
</dbReference>
<dbReference type="AlphaFoldDB" id="A0A2M7IDW6"/>
<protein>
    <submittedName>
        <fullName evidence="5">Transcriptional regulator</fullName>
    </submittedName>
</protein>
<dbReference type="Gene3D" id="1.10.260.40">
    <property type="entry name" value="lambda repressor-like DNA-binding domains"/>
    <property type="match status" value="1"/>
</dbReference>
<dbReference type="SUPFAM" id="SSF47413">
    <property type="entry name" value="lambda repressor-like DNA-binding domains"/>
    <property type="match status" value="1"/>
</dbReference>
<dbReference type="PROSITE" id="PS50943">
    <property type="entry name" value="HTH_CROC1"/>
    <property type="match status" value="1"/>
</dbReference>
<feature type="domain" description="HTH cro/C1-type" evidence="4">
    <location>
        <begin position="14"/>
        <end position="68"/>
    </location>
</feature>
<dbReference type="SMART" id="SM00530">
    <property type="entry name" value="HTH_XRE"/>
    <property type="match status" value="1"/>
</dbReference>
<comment type="caution">
    <text evidence="5">The sequence shown here is derived from an EMBL/GenBank/DDBJ whole genome shotgun (WGS) entry which is preliminary data.</text>
</comment>
<evidence type="ECO:0000313" key="6">
    <source>
        <dbReference type="Proteomes" id="UP000231673"/>
    </source>
</evidence>
<evidence type="ECO:0000256" key="1">
    <source>
        <dbReference type="ARBA" id="ARBA00023015"/>
    </source>
</evidence>
<gene>
    <name evidence="5" type="ORF">CO003_01280</name>
</gene>
<evidence type="ECO:0000256" key="3">
    <source>
        <dbReference type="ARBA" id="ARBA00023163"/>
    </source>
</evidence>
<dbReference type="GO" id="GO:0005829">
    <property type="term" value="C:cytosol"/>
    <property type="evidence" value="ECO:0007669"/>
    <property type="project" value="TreeGrafter"/>
</dbReference>
<name>A0A2M7IDW6_9BACT</name>
<dbReference type="GO" id="GO:0003700">
    <property type="term" value="F:DNA-binding transcription factor activity"/>
    <property type="evidence" value="ECO:0007669"/>
    <property type="project" value="TreeGrafter"/>
</dbReference>
<dbReference type="PANTHER" id="PTHR46797">
    <property type="entry name" value="HTH-TYPE TRANSCRIPTIONAL REGULATOR"/>
    <property type="match status" value="1"/>
</dbReference>
<organism evidence="5 6">
    <name type="scientific">Candidatus Portnoybacteria bacterium CG_4_8_14_3_um_filter_44_15</name>
    <dbReference type="NCBI Taxonomy" id="1974803"/>
    <lineage>
        <taxon>Bacteria</taxon>
        <taxon>Candidatus Portnoyibacteriota</taxon>
    </lineage>
</organism>